<proteinExistence type="predicted"/>
<dbReference type="Proteomes" id="UP000799754">
    <property type="component" value="Unassembled WGS sequence"/>
</dbReference>
<accession>A0ACB6SGT4</accession>
<dbReference type="EMBL" id="MU006701">
    <property type="protein sequence ID" value="KAF2633561.1"/>
    <property type="molecule type" value="Genomic_DNA"/>
</dbReference>
<keyword evidence="2" id="KW-1185">Reference proteome</keyword>
<evidence type="ECO:0000313" key="2">
    <source>
        <dbReference type="Proteomes" id="UP000799754"/>
    </source>
</evidence>
<sequence>MAHRRVAVLYQALEPPVINGVRKPKKPGGYQDSGADIAYVLKNDCQIPVISPVSSPNPAKDSDWCFPDTEDGILNAVKAGATHLWANTILFAAHPLQTSKGLTEHAELVSVVGQPPQLVEAYDDKALVYEIMKSHGEFTVAKSTTFTASDDVPNVIKSRDLQYPLVVKPVRGRGSHGVKLCKDEEALQAHARFLFDESPKIIVEEYLNGEEATVTVMPPSVSKPEGYWALPIVTRFNHSDGIAPYNGSIAVTANSRVVETAKYSQDPTYDRAARECEEVAALLKATAPIRIDIRRFKEGSEFALFDVNMKPNMTGPGRPGREDQASLTAIAAEALGWNYGRLLTEVLTSAQPLALVRKTNI</sequence>
<name>A0ACB6SGT4_9PLEO</name>
<protein>
    <submittedName>
        <fullName evidence="1">Glutathione synthetase ATP-binding domain-like protein</fullName>
    </submittedName>
</protein>
<gene>
    <name evidence="1" type="ORF">BU25DRAFT_427062</name>
</gene>
<comment type="caution">
    <text evidence="1">The sequence shown here is derived from an EMBL/GenBank/DDBJ whole genome shotgun (WGS) entry which is preliminary data.</text>
</comment>
<reference evidence="1" key="1">
    <citation type="journal article" date="2020" name="Stud. Mycol.">
        <title>101 Dothideomycetes genomes: a test case for predicting lifestyles and emergence of pathogens.</title>
        <authorList>
            <person name="Haridas S."/>
            <person name="Albert R."/>
            <person name="Binder M."/>
            <person name="Bloem J."/>
            <person name="Labutti K."/>
            <person name="Salamov A."/>
            <person name="Andreopoulos B."/>
            <person name="Baker S."/>
            <person name="Barry K."/>
            <person name="Bills G."/>
            <person name="Bluhm B."/>
            <person name="Cannon C."/>
            <person name="Castanera R."/>
            <person name="Culley D."/>
            <person name="Daum C."/>
            <person name="Ezra D."/>
            <person name="Gonzalez J."/>
            <person name="Henrissat B."/>
            <person name="Kuo A."/>
            <person name="Liang C."/>
            <person name="Lipzen A."/>
            <person name="Lutzoni F."/>
            <person name="Magnuson J."/>
            <person name="Mondo S."/>
            <person name="Nolan M."/>
            <person name="Ohm R."/>
            <person name="Pangilinan J."/>
            <person name="Park H.-J."/>
            <person name="Ramirez L."/>
            <person name="Alfaro M."/>
            <person name="Sun H."/>
            <person name="Tritt A."/>
            <person name="Yoshinaga Y."/>
            <person name="Zwiers L.-H."/>
            <person name="Turgeon B."/>
            <person name="Goodwin S."/>
            <person name="Spatafora J."/>
            <person name="Crous P."/>
            <person name="Grigoriev I."/>
        </authorList>
    </citation>
    <scope>NUCLEOTIDE SEQUENCE</scope>
    <source>
        <strain evidence="1">CBS 525.71</strain>
    </source>
</reference>
<organism evidence="1 2">
    <name type="scientific">Macroventuria anomochaeta</name>
    <dbReference type="NCBI Taxonomy" id="301207"/>
    <lineage>
        <taxon>Eukaryota</taxon>
        <taxon>Fungi</taxon>
        <taxon>Dikarya</taxon>
        <taxon>Ascomycota</taxon>
        <taxon>Pezizomycotina</taxon>
        <taxon>Dothideomycetes</taxon>
        <taxon>Pleosporomycetidae</taxon>
        <taxon>Pleosporales</taxon>
        <taxon>Pleosporineae</taxon>
        <taxon>Didymellaceae</taxon>
        <taxon>Macroventuria</taxon>
    </lineage>
</organism>
<evidence type="ECO:0000313" key="1">
    <source>
        <dbReference type="EMBL" id="KAF2633561.1"/>
    </source>
</evidence>